<dbReference type="PROSITE" id="PS00198">
    <property type="entry name" value="4FE4S_FER_1"/>
    <property type="match status" value="1"/>
</dbReference>
<evidence type="ECO:0000259" key="4">
    <source>
        <dbReference type="PROSITE" id="PS51379"/>
    </source>
</evidence>
<keyword evidence="2" id="KW-0408">Iron</keyword>
<dbReference type="AlphaFoldDB" id="A0AA41R880"/>
<feature type="domain" description="4Fe-4S ferredoxin-type" evidence="4">
    <location>
        <begin position="228"/>
        <end position="259"/>
    </location>
</feature>
<gene>
    <name evidence="5" type="ORF">MRX98_20740</name>
</gene>
<dbReference type="PANTHER" id="PTHR40447">
    <property type="entry name" value="ANAEROBIC SULFITE REDUCTASE SUBUNIT A"/>
    <property type="match status" value="1"/>
</dbReference>
<name>A0AA41R880_9BACT</name>
<dbReference type="EMBL" id="JALJRB010000040">
    <property type="protein sequence ID" value="MCJ8503015.1"/>
    <property type="molecule type" value="Genomic_DNA"/>
</dbReference>
<reference evidence="5" key="1">
    <citation type="submission" date="2022-04" db="EMBL/GenBank/DDBJ databases">
        <title>Desulfatitalea alkaliphila sp. nov., a novel anaerobic sulfate-reducing bacterium isolated from terrestrial mud volcano, Taman Peninsula, Russia.</title>
        <authorList>
            <person name="Khomyakova M.A."/>
            <person name="Merkel A.Y."/>
            <person name="Slobodkin A.I."/>
        </authorList>
    </citation>
    <scope>NUCLEOTIDE SEQUENCE</scope>
    <source>
        <strain evidence="5">M08but</strain>
    </source>
</reference>
<dbReference type="GO" id="GO:0051536">
    <property type="term" value="F:iron-sulfur cluster binding"/>
    <property type="evidence" value="ECO:0007669"/>
    <property type="project" value="UniProtKB-KW"/>
</dbReference>
<dbReference type="InterPro" id="IPR017896">
    <property type="entry name" value="4Fe4S_Fe-S-bd"/>
</dbReference>
<evidence type="ECO:0000313" key="5">
    <source>
        <dbReference type="EMBL" id="MCJ8503015.1"/>
    </source>
</evidence>
<keyword evidence="1" id="KW-0479">Metal-binding</keyword>
<dbReference type="GO" id="GO:0046872">
    <property type="term" value="F:metal ion binding"/>
    <property type="evidence" value="ECO:0007669"/>
    <property type="project" value="UniProtKB-KW"/>
</dbReference>
<evidence type="ECO:0000256" key="2">
    <source>
        <dbReference type="ARBA" id="ARBA00023004"/>
    </source>
</evidence>
<comment type="caution">
    <text evidence="5">The sequence shown here is derived from an EMBL/GenBank/DDBJ whole genome shotgun (WGS) entry which is preliminary data.</text>
</comment>
<dbReference type="RefSeq" id="WP_246914700.1">
    <property type="nucleotide sequence ID" value="NZ_JALJRB010000040.1"/>
</dbReference>
<accession>A0AA41R880</accession>
<dbReference type="InterPro" id="IPR017900">
    <property type="entry name" value="4Fe4S_Fe_S_CS"/>
</dbReference>
<feature type="domain" description="4Fe-4S ferredoxin-type" evidence="4">
    <location>
        <begin position="307"/>
        <end position="336"/>
    </location>
</feature>
<dbReference type="Pfam" id="PF17179">
    <property type="entry name" value="Fer4_22"/>
    <property type="match status" value="1"/>
</dbReference>
<keyword evidence="3" id="KW-0411">Iron-sulfur</keyword>
<keyword evidence="6" id="KW-1185">Reference proteome</keyword>
<dbReference type="InterPro" id="IPR009051">
    <property type="entry name" value="Helical_ferredxn"/>
</dbReference>
<dbReference type="Gene3D" id="1.10.1060.10">
    <property type="entry name" value="Alpha-helical ferredoxin"/>
    <property type="match status" value="1"/>
</dbReference>
<dbReference type="Proteomes" id="UP001165427">
    <property type="component" value="Unassembled WGS sequence"/>
</dbReference>
<dbReference type="PANTHER" id="PTHR40447:SF1">
    <property type="entry name" value="ANAEROBIC SULFITE REDUCTASE SUBUNIT A"/>
    <property type="match status" value="1"/>
</dbReference>
<dbReference type="PROSITE" id="PS51379">
    <property type="entry name" value="4FE4S_FER_2"/>
    <property type="match status" value="2"/>
</dbReference>
<evidence type="ECO:0000313" key="6">
    <source>
        <dbReference type="Proteomes" id="UP001165427"/>
    </source>
</evidence>
<proteinExistence type="predicted"/>
<organism evidence="5 6">
    <name type="scientific">Desulfatitalea alkaliphila</name>
    <dbReference type="NCBI Taxonomy" id="2929485"/>
    <lineage>
        <taxon>Bacteria</taxon>
        <taxon>Pseudomonadati</taxon>
        <taxon>Thermodesulfobacteriota</taxon>
        <taxon>Desulfobacteria</taxon>
        <taxon>Desulfobacterales</taxon>
        <taxon>Desulfosarcinaceae</taxon>
        <taxon>Desulfatitalea</taxon>
    </lineage>
</organism>
<evidence type="ECO:0000256" key="3">
    <source>
        <dbReference type="ARBA" id="ARBA00023014"/>
    </source>
</evidence>
<protein>
    <submittedName>
        <fullName evidence="5">4Fe-4S dicluster domain-containing protein</fullName>
    </submittedName>
</protein>
<dbReference type="SUPFAM" id="SSF46548">
    <property type="entry name" value="alpha-helical ferredoxin"/>
    <property type="match status" value="1"/>
</dbReference>
<evidence type="ECO:0000256" key="1">
    <source>
        <dbReference type="ARBA" id="ARBA00022723"/>
    </source>
</evidence>
<sequence>MKVIKIEKSQWAEGLEKARQSMRLIGPVAEKGYHSFQELAPGQAPDLDFQNSRLSPKGLAFPQSEVMLTYTMDKNDPECGIMKEADKDYGPRAVIGIRPCDAKALALVKMNFDTDEYKDPYWLNLYNATTFVGLACDAPCATCFCTTAGSGPFDEQGLDVLLVDQPEHYLAKALTDKGTQWLQAAGFTAETDGAAAIDKAKSAAQARITAKIETEHLRGADTMALYNADFWEDVAFACINCGTCTFTCPTCWCFDIQDETSRGQGVRMRNWDSCMFPIFTVHTTGHNPRDTKIHRVRQRFMHKLKYFVDKYDQGIMCVGCGRCVNQCPVNIDIRRASALMNRVGQDARCAVQEG</sequence>